<dbReference type="InterPro" id="IPR004547">
    <property type="entry name" value="Glucosamine6P_isomerase"/>
</dbReference>
<evidence type="ECO:0000313" key="5">
    <source>
        <dbReference type="Proteomes" id="UP001057877"/>
    </source>
</evidence>
<dbReference type="CDD" id="cd01399">
    <property type="entry name" value="GlcN6P_deaminase"/>
    <property type="match status" value="1"/>
</dbReference>
<proteinExistence type="predicted"/>
<dbReference type="Gene3D" id="3.40.50.1360">
    <property type="match status" value="1"/>
</dbReference>
<dbReference type="PANTHER" id="PTHR11280:SF5">
    <property type="entry name" value="GLUCOSAMINE-6-PHOSPHATE ISOMERASE"/>
    <property type="match status" value="1"/>
</dbReference>
<evidence type="ECO:0000259" key="3">
    <source>
        <dbReference type="Pfam" id="PF01182"/>
    </source>
</evidence>
<keyword evidence="2" id="KW-0119">Carbohydrate metabolism</keyword>
<dbReference type="InterPro" id="IPR018321">
    <property type="entry name" value="Glucosamine6P_isomerase_CS"/>
</dbReference>
<evidence type="ECO:0000313" key="4">
    <source>
        <dbReference type="EMBL" id="UVI30955.1"/>
    </source>
</evidence>
<dbReference type="EMBL" id="CP091430">
    <property type="protein sequence ID" value="UVI30955.1"/>
    <property type="molecule type" value="Genomic_DNA"/>
</dbReference>
<reference evidence="4" key="1">
    <citation type="submission" date="2022-01" db="EMBL/GenBank/DDBJ databases">
        <title>Paenibacillus spongiae sp. nov., isolated from marine sponge.</title>
        <authorList>
            <person name="Li Z."/>
            <person name="Zhang M."/>
        </authorList>
    </citation>
    <scope>NUCLEOTIDE SEQUENCE</scope>
    <source>
        <strain evidence="4">PHS-Z3</strain>
    </source>
</reference>
<dbReference type="InterPro" id="IPR037171">
    <property type="entry name" value="NagB/RpiA_transferase-like"/>
</dbReference>
<evidence type="ECO:0000256" key="2">
    <source>
        <dbReference type="ARBA" id="ARBA00023277"/>
    </source>
</evidence>
<organism evidence="4 5">
    <name type="scientific">Paenibacillus spongiae</name>
    <dbReference type="NCBI Taxonomy" id="2909671"/>
    <lineage>
        <taxon>Bacteria</taxon>
        <taxon>Bacillati</taxon>
        <taxon>Bacillota</taxon>
        <taxon>Bacilli</taxon>
        <taxon>Bacillales</taxon>
        <taxon>Paenibacillaceae</taxon>
        <taxon>Paenibacillus</taxon>
    </lineage>
</organism>
<gene>
    <name evidence="4" type="ORF">L1F29_03565</name>
</gene>
<dbReference type="Proteomes" id="UP001057877">
    <property type="component" value="Chromosome"/>
</dbReference>
<dbReference type="PANTHER" id="PTHR11280">
    <property type="entry name" value="GLUCOSAMINE-6-PHOSPHATE ISOMERASE"/>
    <property type="match status" value="1"/>
</dbReference>
<dbReference type="RefSeq" id="WP_258387018.1">
    <property type="nucleotide sequence ID" value="NZ_CP091430.1"/>
</dbReference>
<accession>A0ABY5SE04</accession>
<protein>
    <submittedName>
        <fullName evidence="4">Glucosamine-6-phosphate deaminase</fullName>
    </submittedName>
</protein>
<name>A0ABY5SE04_9BACL</name>
<dbReference type="SUPFAM" id="SSF100950">
    <property type="entry name" value="NagB/RpiA/CoA transferase-like"/>
    <property type="match status" value="1"/>
</dbReference>
<evidence type="ECO:0000256" key="1">
    <source>
        <dbReference type="ARBA" id="ARBA00022801"/>
    </source>
</evidence>
<dbReference type="PROSITE" id="PS01161">
    <property type="entry name" value="GLC_GALNAC_ISOMERASE"/>
    <property type="match status" value="1"/>
</dbReference>
<dbReference type="Pfam" id="PF01182">
    <property type="entry name" value="Glucosamine_iso"/>
    <property type="match status" value="1"/>
</dbReference>
<feature type="domain" description="Glucosamine/galactosamine-6-phosphate isomerase" evidence="3">
    <location>
        <begin position="12"/>
        <end position="225"/>
    </location>
</feature>
<keyword evidence="5" id="KW-1185">Reference proteome</keyword>
<sequence length="241" mass="26844">MNVIITENYEEMSTRAAEIVCGFLKDNPSSNLGLTTGNTPQGLYERMVRSHWSREINLSKATIFSPEEYLGVGPEDYRSLYKWLDRSILSHCDVKMEQVVRLRGEDPEPQLACERFDQEIAAMGGIDLIVEGLGENGHIGFNEPGSSKESQTRIVALSEETIDYNYKYWNDNVPSYGLTIGMGNILSAKQILLLVSGKHKAKALSQTLQGEITAEVPASFLRLAKQLTVIADREAAELLED</sequence>
<dbReference type="InterPro" id="IPR006148">
    <property type="entry name" value="Glc/Gal-6P_isomerase"/>
</dbReference>
<keyword evidence="1" id="KW-0378">Hydrolase</keyword>